<accession>J0D4R9</accession>
<evidence type="ECO:0000256" key="1">
    <source>
        <dbReference type="SAM" id="MobiDB-lite"/>
    </source>
</evidence>
<feature type="region of interest" description="Disordered" evidence="1">
    <location>
        <begin position="29"/>
        <end position="50"/>
    </location>
</feature>
<reference evidence="3" key="1">
    <citation type="journal article" date="2012" name="Science">
        <title>The Paleozoic origin of enzymatic lignin decomposition reconstructed from 31 fungal genomes.</title>
        <authorList>
            <person name="Floudas D."/>
            <person name="Binder M."/>
            <person name="Riley R."/>
            <person name="Barry K."/>
            <person name="Blanchette R.A."/>
            <person name="Henrissat B."/>
            <person name="Martinez A.T."/>
            <person name="Otillar R."/>
            <person name="Spatafora J.W."/>
            <person name="Yadav J.S."/>
            <person name="Aerts A."/>
            <person name="Benoit I."/>
            <person name="Boyd A."/>
            <person name="Carlson A."/>
            <person name="Copeland A."/>
            <person name="Coutinho P.M."/>
            <person name="de Vries R.P."/>
            <person name="Ferreira P."/>
            <person name="Findley K."/>
            <person name="Foster B."/>
            <person name="Gaskell J."/>
            <person name="Glotzer D."/>
            <person name="Gorecki P."/>
            <person name="Heitman J."/>
            <person name="Hesse C."/>
            <person name="Hori C."/>
            <person name="Igarashi K."/>
            <person name="Jurgens J.A."/>
            <person name="Kallen N."/>
            <person name="Kersten P."/>
            <person name="Kohler A."/>
            <person name="Kuees U."/>
            <person name="Kumar T.K.A."/>
            <person name="Kuo A."/>
            <person name="LaButti K."/>
            <person name="Larrondo L.F."/>
            <person name="Lindquist E."/>
            <person name="Ling A."/>
            <person name="Lombard V."/>
            <person name="Lucas S."/>
            <person name="Lundell T."/>
            <person name="Martin R."/>
            <person name="McLaughlin D.J."/>
            <person name="Morgenstern I."/>
            <person name="Morin E."/>
            <person name="Murat C."/>
            <person name="Nagy L.G."/>
            <person name="Nolan M."/>
            <person name="Ohm R.A."/>
            <person name="Patyshakuliyeva A."/>
            <person name="Rokas A."/>
            <person name="Ruiz-Duenas F.J."/>
            <person name="Sabat G."/>
            <person name="Salamov A."/>
            <person name="Samejima M."/>
            <person name="Schmutz J."/>
            <person name="Slot J.C."/>
            <person name="St John F."/>
            <person name="Stenlid J."/>
            <person name="Sun H."/>
            <person name="Sun S."/>
            <person name="Syed K."/>
            <person name="Tsang A."/>
            <person name="Wiebenga A."/>
            <person name="Young D."/>
            <person name="Pisabarro A."/>
            <person name="Eastwood D.C."/>
            <person name="Martin F."/>
            <person name="Cullen D."/>
            <person name="Grigoriev I.V."/>
            <person name="Hibbett D.S."/>
        </authorList>
    </citation>
    <scope>NUCLEOTIDE SEQUENCE [LARGE SCALE GENOMIC DNA]</scope>
    <source>
        <strain evidence="3">TFB10046</strain>
    </source>
</reference>
<evidence type="ECO:0000313" key="2">
    <source>
        <dbReference type="EMBL" id="EJD33754.1"/>
    </source>
</evidence>
<name>J0D4R9_AURST</name>
<dbReference type="InParanoid" id="J0D4R9"/>
<dbReference type="AlphaFoldDB" id="J0D4R9"/>
<dbReference type="KEGG" id="adl:AURDEDRAFT_117824"/>
<dbReference type="Proteomes" id="UP000006514">
    <property type="component" value="Unassembled WGS sequence"/>
</dbReference>
<proteinExistence type="predicted"/>
<dbReference type="EMBL" id="JH688095">
    <property type="protein sequence ID" value="EJD33754.1"/>
    <property type="molecule type" value="Genomic_DNA"/>
</dbReference>
<evidence type="ECO:0000313" key="3">
    <source>
        <dbReference type="Proteomes" id="UP000006514"/>
    </source>
</evidence>
<gene>
    <name evidence="2" type="ORF">AURDEDRAFT_117824</name>
</gene>
<organism evidence="2 3">
    <name type="scientific">Auricularia subglabra (strain TFB-10046 / SS5)</name>
    <name type="common">White-rot fungus</name>
    <name type="synonym">Auricularia delicata (strain TFB10046)</name>
    <dbReference type="NCBI Taxonomy" id="717982"/>
    <lineage>
        <taxon>Eukaryota</taxon>
        <taxon>Fungi</taxon>
        <taxon>Dikarya</taxon>
        <taxon>Basidiomycota</taxon>
        <taxon>Agaricomycotina</taxon>
        <taxon>Agaricomycetes</taxon>
        <taxon>Auriculariales</taxon>
        <taxon>Auriculariaceae</taxon>
        <taxon>Auricularia</taxon>
    </lineage>
</organism>
<sequence length="220" mass="24081">MGTSSAPQAEETLPPSRLAMHAEELVPQARGGELLSPALPRPARRDRGPCPSKWEVFGPELRYMSVAGRRAHGASMGTVFDRENSIDGLITAGSVCDAEDGRARRNPILVVEAEHVRERERPLNFKPVWVAMSVHWQRQRSHPNAAQPCSPDGKRCILRGCPGLAFCMDSMCDAQWTAAKKGSCQSGRREARPQQNAVAIPLATIPRLPREGVGFDARRG</sequence>
<keyword evidence="3" id="KW-1185">Reference proteome</keyword>
<protein>
    <submittedName>
        <fullName evidence="2">Uncharacterized protein</fullName>
    </submittedName>
</protein>